<dbReference type="PANTHER" id="PTHR42754">
    <property type="entry name" value="ENDOGLUCANASE"/>
    <property type="match status" value="1"/>
</dbReference>
<dbReference type="InterPro" id="IPR026444">
    <property type="entry name" value="Secre_tail"/>
</dbReference>
<protein>
    <submittedName>
        <fullName evidence="3">T9SS type A sorting domain-containing protein</fullName>
    </submittedName>
</protein>
<evidence type="ECO:0000313" key="4">
    <source>
        <dbReference type="Proteomes" id="UP001560573"/>
    </source>
</evidence>
<name>A0ABV3ZJF6_9BACT</name>
<dbReference type="InterPro" id="IPR011047">
    <property type="entry name" value="Quinoprotein_ADH-like_sf"/>
</dbReference>
<accession>A0ABV3ZJF6</accession>
<evidence type="ECO:0000313" key="3">
    <source>
        <dbReference type="EMBL" id="MEX6690027.1"/>
    </source>
</evidence>
<dbReference type="Pfam" id="PF19408">
    <property type="entry name" value="PKD_6"/>
    <property type="match status" value="1"/>
</dbReference>
<organism evidence="3 4">
    <name type="scientific">Danxiaibacter flavus</name>
    <dbReference type="NCBI Taxonomy" id="3049108"/>
    <lineage>
        <taxon>Bacteria</taxon>
        <taxon>Pseudomonadati</taxon>
        <taxon>Bacteroidota</taxon>
        <taxon>Chitinophagia</taxon>
        <taxon>Chitinophagales</taxon>
        <taxon>Chitinophagaceae</taxon>
        <taxon>Danxiaibacter</taxon>
    </lineage>
</organism>
<sequence>MKSILYTSLCCFISCVLFGQNKPIVQWQHRYGGQANEYLNSTIMSHDSGFLMVGSTFSHNNSDVSGGHTGYEPFLDAWVVKTDSQGNLEWEKSLGGIKPDDISQIIANTDGGYTILGSTSSNDGDAAGFHGGAYMDFWLAKLDSEGSVVWKKCLGGSKSDVGRCIKQTNDGGFVMMGFTNSNDGDVSGLHGNSGFSDIWVVKVDNTGQLQWQKCLGGRSQEDANALELTQDGGFLIAGTTNSNDGDVAGNHDPSGFYGDGWLVKLSSTGQLEWQKCIGGGFDEKVGQLKATADGNYILVGSTNSSNGDISDKRFSGYDYMVLKLAPNGNILWEKTYGGNSLTIYQNGDHATSVCLTRDGGYLVGGHSWSNDGDVSGHHGATTTTDIWLVKLDGQGLLQWQQSYGGSENDLARDIFETADSGYVVSSASESPNGDASNSRGKFDYWIMKINTPRISVSSSPTNICDYDRPGLLATVANGGPNSFVRWVRNGKFTAVTTNYWIPANMKNNDTIWAVYMTKHGQYESNKIVYKVDRILRAVVEVIPDHINSICKGTPVVFTAQTLRISSTATYQWKKNGIVVGENSITYRDDSLLNGDQVTCSVIMNYHCAIPAIATSKPVVCKVFDSIPPPLSEISGPAFLQKGALGVFSVSPSYPDGLYAWLIPQNAGIISGKGTNSVVVKWGDTTAKISVKLYNACGAPPVKTKTVFIQTPEMSSSRVAGIADQSNTFRLYPNPAKSTVTVEFVSSAADEYTLSVLSMNGVEVYKEKVVPIKGMISVRLDVSRYPVGLYTIRLFNKLSSSEKKLMVGSD</sequence>
<dbReference type="Proteomes" id="UP001560573">
    <property type="component" value="Unassembled WGS sequence"/>
</dbReference>
<comment type="caution">
    <text evidence="3">The sequence shown here is derived from an EMBL/GenBank/DDBJ whole genome shotgun (WGS) entry which is preliminary data.</text>
</comment>
<proteinExistence type="predicted"/>
<dbReference type="PANTHER" id="PTHR42754:SF1">
    <property type="entry name" value="LIPOPROTEIN"/>
    <property type="match status" value="1"/>
</dbReference>
<dbReference type="RefSeq" id="WP_369331435.1">
    <property type="nucleotide sequence ID" value="NZ_JAULBC010000007.1"/>
</dbReference>
<evidence type="ECO:0000259" key="2">
    <source>
        <dbReference type="Pfam" id="PF19408"/>
    </source>
</evidence>
<feature type="domain" description="PKD-like" evidence="2">
    <location>
        <begin position="629"/>
        <end position="702"/>
    </location>
</feature>
<gene>
    <name evidence="3" type="ORF">QTN47_21135</name>
</gene>
<keyword evidence="4" id="KW-1185">Reference proteome</keyword>
<feature type="domain" description="Secretion system C-terminal sorting" evidence="1">
    <location>
        <begin position="730"/>
        <end position="806"/>
    </location>
</feature>
<dbReference type="InterPro" id="IPR045829">
    <property type="entry name" value="PKD_6"/>
</dbReference>
<reference evidence="3 4" key="1">
    <citation type="submission" date="2023-07" db="EMBL/GenBank/DDBJ databases">
        <authorList>
            <person name="Lian W.-H."/>
        </authorList>
    </citation>
    <scope>NUCLEOTIDE SEQUENCE [LARGE SCALE GENOMIC DNA]</scope>
    <source>
        <strain evidence="3 4">SYSU DXS3180</strain>
    </source>
</reference>
<dbReference type="EMBL" id="JAULBC010000007">
    <property type="protein sequence ID" value="MEX6690027.1"/>
    <property type="molecule type" value="Genomic_DNA"/>
</dbReference>
<evidence type="ECO:0000259" key="1">
    <source>
        <dbReference type="Pfam" id="PF18962"/>
    </source>
</evidence>
<dbReference type="NCBIfam" id="TIGR04183">
    <property type="entry name" value="Por_Secre_tail"/>
    <property type="match status" value="1"/>
</dbReference>
<dbReference type="SUPFAM" id="SSF50998">
    <property type="entry name" value="Quinoprotein alcohol dehydrogenase-like"/>
    <property type="match status" value="1"/>
</dbReference>
<dbReference type="Pfam" id="PF18962">
    <property type="entry name" value="Por_Secre_tail"/>
    <property type="match status" value="1"/>
</dbReference>